<dbReference type="Proteomes" id="UP000199048">
    <property type="component" value="Unassembled WGS sequence"/>
</dbReference>
<accession>A0A1I4TTA3</accession>
<evidence type="ECO:0000313" key="2">
    <source>
        <dbReference type="Proteomes" id="UP000199048"/>
    </source>
</evidence>
<name>A0A1I4TTA3_9HYPH</name>
<evidence type="ECO:0000313" key="1">
    <source>
        <dbReference type="EMBL" id="SFM79996.1"/>
    </source>
</evidence>
<dbReference type="AlphaFoldDB" id="A0A1I4TTA3"/>
<reference evidence="2" key="1">
    <citation type="submission" date="2016-10" db="EMBL/GenBank/DDBJ databases">
        <authorList>
            <person name="Varghese N."/>
            <person name="Submissions S."/>
        </authorList>
    </citation>
    <scope>NUCLEOTIDE SEQUENCE [LARGE SCALE GENOMIC DNA]</scope>
    <source>
        <strain evidence="2">BL36</strain>
    </source>
</reference>
<gene>
    <name evidence="1" type="ORF">SAMN05192568_105827</name>
</gene>
<organism evidence="1 2">
    <name type="scientific">Methylobacterium pseudosasicola</name>
    <dbReference type="NCBI Taxonomy" id="582667"/>
    <lineage>
        <taxon>Bacteria</taxon>
        <taxon>Pseudomonadati</taxon>
        <taxon>Pseudomonadota</taxon>
        <taxon>Alphaproteobacteria</taxon>
        <taxon>Hyphomicrobiales</taxon>
        <taxon>Methylobacteriaceae</taxon>
        <taxon>Methylobacterium</taxon>
    </lineage>
</organism>
<dbReference type="RefSeq" id="WP_167367871.1">
    <property type="nucleotide sequence ID" value="NZ_FOTK01000058.1"/>
</dbReference>
<dbReference type="EMBL" id="FOTK01000058">
    <property type="protein sequence ID" value="SFM79996.1"/>
    <property type="molecule type" value="Genomic_DNA"/>
</dbReference>
<keyword evidence="2" id="KW-1185">Reference proteome</keyword>
<sequence>MSTRPLLRRVALVLALMGGLLALADVVARRELRQAADESFGRSGTIAHTAEATE</sequence>
<protein>
    <submittedName>
        <fullName evidence="1">Uncharacterized protein</fullName>
    </submittedName>
</protein>
<proteinExistence type="predicted"/>